<dbReference type="GO" id="GO:0005853">
    <property type="term" value="C:eukaryotic translation elongation factor 1 complex"/>
    <property type="evidence" value="ECO:0007669"/>
    <property type="project" value="InterPro"/>
</dbReference>
<dbReference type="PANTHER" id="PTHR11595:SF21">
    <property type="entry name" value="ELONGATION FACTOR 1-BETA"/>
    <property type="match status" value="1"/>
</dbReference>
<feature type="compositionally biased region" description="Acidic residues" evidence="4">
    <location>
        <begin position="77"/>
        <end position="87"/>
    </location>
</feature>
<comment type="similarity">
    <text evidence="1">Belongs to the EF-1-beta/EF-1-delta family.</text>
</comment>
<dbReference type="GO" id="GO:0005829">
    <property type="term" value="C:cytosol"/>
    <property type="evidence" value="ECO:0007669"/>
    <property type="project" value="TreeGrafter"/>
</dbReference>
<protein>
    <submittedName>
        <fullName evidence="7">Translation elongation factor 1 beta</fullName>
    </submittedName>
</protein>
<dbReference type="InterPro" id="IPR036282">
    <property type="entry name" value="Glutathione-S-Trfase_C_sf"/>
</dbReference>
<dbReference type="InterPro" id="IPR014717">
    <property type="entry name" value="Transl_elong_EF1B/ribsomal_bS6"/>
</dbReference>
<dbReference type="SUPFAM" id="SSF54984">
    <property type="entry name" value="eEF-1beta-like"/>
    <property type="match status" value="1"/>
</dbReference>
<proteinExistence type="inferred from homology"/>
<dbReference type="InterPro" id="IPR001326">
    <property type="entry name" value="Transl_elong_EF1B_B/D_CS"/>
</dbReference>
<evidence type="ECO:0000256" key="1">
    <source>
        <dbReference type="ARBA" id="ARBA00007411"/>
    </source>
</evidence>
<dbReference type="Pfam" id="PF10587">
    <property type="entry name" value="EF-1_beta_acid"/>
    <property type="match status" value="1"/>
</dbReference>
<feature type="region of interest" description="Disordered" evidence="4">
    <location>
        <begin position="68"/>
        <end position="87"/>
    </location>
</feature>
<evidence type="ECO:0000313" key="7">
    <source>
        <dbReference type="EMBL" id="KAJ2675937.1"/>
    </source>
</evidence>
<dbReference type="InterPro" id="IPR036219">
    <property type="entry name" value="eEF-1beta-like_sf"/>
</dbReference>
<dbReference type="CDD" id="cd00292">
    <property type="entry name" value="EF1B"/>
    <property type="match status" value="1"/>
</dbReference>
<name>A0A9W8G5C3_9FUNG</name>
<feature type="domain" description="Translation elongation factor EF1B beta/delta subunit guanine nucleotide exchange" evidence="5">
    <location>
        <begin position="123"/>
        <end position="210"/>
    </location>
</feature>
<comment type="caution">
    <text evidence="7">The sequence shown here is derived from an EMBL/GenBank/DDBJ whole genome shotgun (WGS) entry which is preliminary data.</text>
</comment>
<dbReference type="InterPro" id="IPR049720">
    <property type="entry name" value="EF1B_bsu/dsu"/>
</dbReference>
<dbReference type="AlphaFoldDB" id="A0A9W8G5C3"/>
<dbReference type="SUPFAM" id="SSF47616">
    <property type="entry name" value="GST C-terminal domain-like"/>
    <property type="match status" value="1"/>
</dbReference>
<dbReference type="OrthoDB" id="331763at2759"/>
<dbReference type="Proteomes" id="UP001151518">
    <property type="component" value="Unassembled WGS sequence"/>
</dbReference>
<organism evidence="7 8">
    <name type="scientific">Coemansia spiralis</name>
    <dbReference type="NCBI Taxonomy" id="417178"/>
    <lineage>
        <taxon>Eukaryota</taxon>
        <taxon>Fungi</taxon>
        <taxon>Fungi incertae sedis</taxon>
        <taxon>Zoopagomycota</taxon>
        <taxon>Kickxellomycotina</taxon>
        <taxon>Kickxellomycetes</taxon>
        <taxon>Kickxellales</taxon>
        <taxon>Kickxellaceae</taxon>
        <taxon>Coemansia</taxon>
    </lineage>
</organism>
<keyword evidence="2 7" id="KW-0251">Elongation factor</keyword>
<evidence type="ECO:0000313" key="8">
    <source>
        <dbReference type="Proteomes" id="UP001151518"/>
    </source>
</evidence>
<feature type="domain" description="Elongation factor 1 beta central acidic region eukaryote" evidence="6">
    <location>
        <begin position="87"/>
        <end position="113"/>
    </location>
</feature>
<dbReference type="Gene3D" id="3.30.70.60">
    <property type="match status" value="1"/>
</dbReference>
<dbReference type="SMART" id="SM01182">
    <property type="entry name" value="EF-1_beta_acid"/>
    <property type="match status" value="1"/>
</dbReference>
<dbReference type="EMBL" id="JANBTW010000044">
    <property type="protein sequence ID" value="KAJ2675937.1"/>
    <property type="molecule type" value="Genomic_DNA"/>
</dbReference>
<evidence type="ECO:0000259" key="6">
    <source>
        <dbReference type="SMART" id="SM01182"/>
    </source>
</evidence>
<dbReference type="InterPro" id="IPR014038">
    <property type="entry name" value="EF1B_bsu/dsu_GNE"/>
</dbReference>
<dbReference type="SMART" id="SM00888">
    <property type="entry name" value="EF1_GNE"/>
    <property type="match status" value="1"/>
</dbReference>
<accession>A0A9W8G5C3</accession>
<evidence type="ECO:0000256" key="2">
    <source>
        <dbReference type="ARBA" id="ARBA00022768"/>
    </source>
</evidence>
<dbReference type="GO" id="GO:0003746">
    <property type="term" value="F:translation elongation factor activity"/>
    <property type="evidence" value="ECO:0007669"/>
    <property type="project" value="UniProtKB-KW"/>
</dbReference>
<dbReference type="PROSITE" id="PS00824">
    <property type="entry name" value="EF1BD_1"/>
    <property type="match status" value="1"/>
</dbReference>
<dbReference type="Gene3D" id="1.20.1050.130">
    <property type="match status" value="1"/>
</dbReference>
<keyword evidence="3" id="KW-0648">Protein biosynthesis</keyword>
<gene>
    <name evidence="7" type="primary">EFB1</name>
    <name evidence="7" type="ORF">GGI25_003774</name>
</gene>
<reference evidence="7" key="1">
    <citation type="submission" date="2022-07" db="EMBL/GenBank/DDBJ databases">
        <title>Phylogenomic reconstructions and comparative analyses of Kickxellomycotina fungi.</title>
        <authorList>
            <person name="Reynolds N.K."/>
            <person name="Stajich J.E."/>
            <person name="Barry K."/>
            <person name="Grigoriev I.V."/>
            <person name="Crous P."/>
            <person name="Smith M.E."/>
        </authorList>
    </citation>
    <scope>NUCLEOTIDE SEQUENCE</scope>
    <source>
        <strain evidence="7">NRRL 3115</strain>
    </source>
</reference>
<dbReference type="GO" id="GO:0005085">
    <property type="term" value="F:guanyl-nucleotide exchange factor activity"/>
    <property type="evidence" value="ECO:0007669"/>
    <property type="project" value="TreeGrafter"/>
</dbReference>
<dbReference type="PANTHER" id="PTHR11595">
    <property type="entry name" value="EF-HAND AND COILED-COIL DOMAIN-CONTAINING FAMILY MEMBER"/>
    <property type="match status" value="1"/>
</dbReference>
<dbReference type="FunFam" id="3.30.70.60:FF:000001">
    <property type="entry name" value="Elongation factor 1-beta 1 like"/>
    <property type="match status" value="1"/>
</dbReference>
<sequence length="210" mass="22617">MSVSVSAATLNTVLNGFFEDNSFVSGAEATAADVELAKALAGEPNAKAFPHLARWYKNISSNANTISAKPAAAEAPAAEEDDDDIDLFGSDEEEDAEAEKLKAQRLAEYHAKKAAKGPKPAAKSMVTFEIKPWDTETDLVELESLVKGIAMDGLTWAQKGVIVPIAYGINKLQLNATVEDEKVSTDDLTEKIEEFEDHVQSVDIAAFMKL</sequence>
<evidence type="ECO:0000256" key="3">
    <source>
        <dbReference type="ARBA" id="ARBA00022917"/>
    </source>
</evidence>
<dbReference type="Pfam" id="PF00736">
    <property type="entry name" value="EF1_GNE"/>
    <property type="match status" value="1"/>
</dbReference>
<dbReference type="InterPro" id="IPR018940">
    <property type="entry name" value="EF-1_beta_acid_region_euk"/>
</dbReference>
<evidence type="ECO:0000256" key="4">
    <source>
        <dbReference type="SAM" id="MobiDB-lite"/>
    </source>
</evidence>
<evidence type="ECO:0000259" key="5">
    <source>
        <dbReference type="SMART" id="SM00888"/>
    </source>
</evidence>